<organism evidence="1 2">
    <name type="scientific">Methylobacterium phyllostachyos</name>
    <dbReference type="NCBI Taxonomy" id="582672"/>
    <lineage>
        <taxon>Bacteria</taxon>
        <taxon>Pseudomonadati</taxon>
        <taxon>Pseudomonadota</taxon>
        <taxon>Alphaproteobacteria</taxon>
        <taxon>Hyphomicrobiales</taxon>
        <taxon>Methylobacteriaceae</taxon>
        <taxon>Methylobacterium</taxon>
    </lineage>
</organism>
<evidence type="ECO:0000313" key="1">
    <source>
        <dbReference type="EMBL" id="SDN98298.1"/>
    </source>
</evidence>
<dbReference type="EMBL" id="FNHS01000013">
    <property type="protein sequence ID" value="SDN98298.1"/>
    <property type="molecule type" value="Genomic_DNA"/>
</dbReference>
<dbReference type="RefSeq" id="WP_091719107.1">
    <property type="nucleotide sequence ID" value="NZ_FNHS01000013.1"/>
</dbReference>
<accession>A0A1H0FUE6</accession>
<dbReference type="STRING" id="582672.SAMN05216360_113104"/>
<evidence type="ECO:0000313" key="2">
    <source>
        <dbReference type="Proteomes" id="UP000198704"/>
    </source>
</evidence>
<dbReference type="Proteomes" id="UP000198704">
    <property type="component" value="Unassembled WGS sequence"/>
</dbReference>
<proteinExistence type="predicted"/>
<reference evidence="2" key="1">
    <citation type="submission" date="2016-10" db="EMBL/GenBank/DDBJ databases">
        <authorList>
            <person name="Varghese N."/>
            <person name="Submissions S."/>
        </authorList>
    </citation>
    <scope>NUCLEOTIDE SEQUENCE [LARGE SCALE GENOMIC DNA]</scope>
    <source>
        <strain evidence="2">BL47</strain>
    </source>
</reference>
<protein>
    <submittedName>
        <fullName evidence="1">Uncharacterized protein</fullName>
    </submittedName>
</protein>
<dbReference type="OrthoDB" id="8004729at2"/>
<name>A0A1H0FUE6_9HYPH</name>
<sequence length="103" mass="11392">MRAAELVQSNFEEERAALTARIQFCGGRQARYAVFDDLVSLEDRALAAGAPAVTLRKIAEVRFLAGILRDAVRPRPVPSLRTLLRAYESTKARQHAAVTVREA</sequence>
<gene>
    <name evidence="1" type="ORF">SAMN05216360_113104</name>
</gene>
<dbReference type="AlphaFoldDB" id="A0A1H0FUE6"/>
<keyword evidence="2" id="KW-1185">Reference proteome</keyword>